<protein>
    <submittedName>
        <fullName evidence="3">Uncharacterized protein</fullName>
    </submittedName>
</protein>
<keyword evidence="1" id="KW-0175">Coiled coil</keyword>
<comment type="caution">
    <text evidence="3">The sequence shown here is derived from an EMBL/GenBank/DDBJ whole genome shotgun (WGS) entry which is preliminary data.</text>
</comment>
<evidence type="ECO:0000313" key="3">
    <source>
        <dbReference type="EMBL" id="KAK8558731.1"/>
    </source>
</evidence>
<accession>A0ABR2EFU5</accession>
<evidence type="ECO:0000256" key="2">
    <source>
        <dbReference type="SAM" id="SignalP"/>
    </source>
</evidence>
<organism evidence="3 4">
    <name type="scientific">Hibiscus sabdariffa</name>
    <name type="common">roselle</name>
    <dbReference type="NCBI Taxonomy" id="183260"/>
    <lineage>
        <taxon>Eukaryota</taxon>
        <taxon>Viridiplantae</taxon>
        <taxon>Streptophyta</taxon>
        <taxon>Embryophyta</taxon>
        <taxon>Tracheophyta</taxon>
        <taxon>Spermatophyta</taxon>
        <taxon>Magnoliopsida</taxon>
        <taxon>eudicotyledons</taxon>
        <taxon>Gunneridae</taxon>
        <taxon>Pentapetalae</taxon>
        <taxon>rosids</taxon>
        <taxon>malvids</taxon>
        <taxon>Malvales</taxon>
        <taxon>Malvaceae</taxon>
        <taxon>Malvoideae</taxon>
        <taxon>Hibiscus</taxon>
    </lineage>
</organism>
<sequence length="190" mass="21618">MWWFFRWRVLAMLFLSWFCSVVPNRESLAETLPALDNLMASIVLVNRSDSNWPSQPKDSVAKFMGKVPFSGTKPKPNPKFNKKRPFHHQLAPLDDVVGHVVDDYPAVTQSAASDDASSINRKLSDFNSGAHVNFHISSYSRKELIDLKNQLVAELEQIRELRNRIESNDFHVISSSNKKPLPKKNISGNK</sequence>
<gene>
    <name evidence="3" type="ORF">V6N12_042030</name>
</gene>
<evidence type="ECO:0000256" key="1">
    <source>
        <dbReference type="SAM" id="Coils"/>
    </source>
</evidence>
<feature type="coiled-coil region" evidence="1">
    <location>
        <begin position="141"/>
        <end position="168"/>
    </location>
</feature>
<proteinExistence type="predicted"/>
<dbReference type="Proteomes" id="UP001472677">
    <property type="component" value="Unassembled WGS sequence"/>
</dbReference>
<reference evidence="3 4" key="1">
    <citation type="journal article" date="2024" name="G3 (Bethesda)">
        <title>Genome assembly of Hibiscus sabdariffa L. provides insights into metabolisms of medicinal natural products.</title>
        <authorList>
            <person name="Kim T."/>
        </authorList>
    </citation>
    <scope>NUCLEOTIDE SEQUENCE [LARGE SCALE GENOMIC DNA]</scope>
    <source>
        <strain evidence="3">TK-2024</strain>
        <tissue evidence="3">Old leaves</tissue>
    </source>
</reference>
<keyword evidence="2" id="KW-0732">Signal</keyword>
<name>A0ABR2EFU5_9ROSI</name>
<keyword evidence="4" id="KW-1185">Reference proteome</keyword>
<feature type="signal peptide" evidence="2">
    <location>
        <begin position="1"/>
        <end position="23"/>
    </location>
</feature>
<evidence type="ECO:0000313" key="4">
    <source>
        <dbReference type="Proteomes" id="UP001472677"/>
    </source>
</evidence>
<dbReference type="EMBL" id="JBBPBM010000015">
    <property type="protein sequence ID" value="KAK8558731.1"/>
    <property type="molecule type" value="Genomic_DNA"/>
</dbReference>
<feature type="chain" id="PRO_5045515934" evidence="2">
    <location>
        <begin position="24"/>
        <end position="190"/>
    </location>
</feature>